<keyword evidence="2" id="KW-1185">Reference proteome</keyword>
<reference evidence="1 2" key="1">
    <citation type="submission" date="2023-07" db="EMBL/GenBank/DDBJ databases">
        <title>Sorghum-associated microbial communities from plants grown in Nebraska, USA.</title>
        <authorList>
            <person name="Schachtman D."/>
        </authorList>
    </citation>
    <scope>NUCLEOTIDE SEQUENCE [LARGE SCALE GENOMIC DNA]</scope>
    <source>
        <strain evidence="1 2">4138</strain>
    </source>
</reference>
<sequence>MVSDSSIKKDQSNKTDELWLTSKEMQKALKLSGCELMHQRMAGKFVFKKVGNSFIYQLPATNGPQKAD</sequence>
<accession>A0ABU1W2A5</accession>
<evidence type="ECO:0008006" key="3">
    <source>
        <dbReference type="Google" id="ProtNLM"/>
    </source>
</evidence>
<name>A0ABU1W2A5_9GAMM</name>
<gene>
    <name evidence="1" type="ORF">J2W69_003036</name>
</gene>
<dbReference type="Proteomes" id="UP001257909">
    <property type="component" value="Unassembled WGS sequence"/>
</dbReference>
<comment type="caution">
    <text evidence="1">The sequence shown here is derived from an EMBL/GenBank/DDBJ whole genome shotgun (WGS) entry which is preliminary data.</text>
</comment>
<evidence type="ECO:0000313" key="2">
    <source>
        <dbReference type="Proteomes" id="UP001257909"/>
    </source>
</evidence>
<dbReference type="EMBL" id="JAVDWR010000012">
    <property type="protein sequence ID" value="MDR7122079.1"/>
    <property type="molecule type" value="Genomic_DNA"/>
</dbReference>
<protein>
    <recommendedName>
        <fullName evidence="3">DNA-binding protein</fullName>
    </recommendedName>
</protein>
<evidence type="ECO:0000313" key="1">
    <source>
        <dbReference type="EMBL" id="MDR7122079.1"/>
    </source>
</evidence>
<organism evidence="1 2">
    <name type="scientific">Rheinheimera soli</name>
    <dbReference type="NCBI Taxonomy" id="443616"/>
    <lineage>
        <taxon>Bacteria</taxon>
        <taxon>Pseudomonadati</taxon>
        <taxon>Pseudomonadota</taxon>
        <taxon>Gammaproteobacteria</taxon>
        <taxon>Chromatiales</taxon>
        <taxon>Chromatiaceae</taxon>
        <taxon>Rheinheimera</taxon>
    </lineage>
</organism>
<proteinExistence type="predicted"/>